<name>A0ABV7I061_9HYPH</name>
<gene>
    <name evidence="4" type="ORF">ACFOHV_06630</name>
</gene>
<proteinExistence type="inferred from homology"/>
<accession>A0ABV7I061</accession>
<dbReference type="Gene3D" id="2.60.40.2480">
    <property type="entry name" value="Periplasmic metal-binding protein Tp34-type"/>
    <property type="match status" value="1"/>
</dbReference>
<evidence type="ECO:0000256" key="1">
    <source>
        <dbReference type="ARBA" id="ARBA00010013"/>
    </source>
</evidence>
<evidence type="ECO:0000256" key="3">
    <source>
        <dbReference type="SAM" id="SignalP"/>
    </source>
</evidence>
<dbReference type="InterPro" id="IPR018470">
    <property type="entry name" value="Metal-bd_Tp34-typ"/>
</dbReference>
<comment type="caution">
    <text evidence="4">The sequence shown here is derived from an EMBL/GenBank/DDBJ whole genome shotgun (WGS) entry which is preliminary data.</text>
</comment>
<evidence type="ECO:0000313" key="5">
    <source>
        <dbReference type="Proteomes" id="UP001595647"/>
    </source>
</evidence>
<evidence type="ECO:0000256" key="2">
    <source>
        <dbReference type="ARBA" id="ARBA00022729"/>
    </source>
</evidence>
<feature type="chain" id="PRO_5046988382" evidence="3">
    <location>
        <begin position="28"/>
        <end position="185"/>
    </location>
</feature>
<organism evidence="4 5">
    <name type="scientific">Ciceribacter thiooxidans</name>
    <dbReference type="NCBI Taxonomy" id="1969821"/>
    <lineage>
        <taxon>Bacteria</taxon>
        <taxon>Pseudomonadati</taxon>
        <taxon>Pseudomonadota</taxon>
        <taxon>Alphaproteobacteria</taxon>
        <taxon>Hyphomicrobiales</taxon>
        <taxon>Rhizobiaceae</taxon>
        <taxon>Ciceribacter</taxon>
    </lineage>
</organism>
<dbReference type="Proteomes" id="UP001595647">
    <property type="component" value="Unassembled WGS sequence"/>
</dbReference>
<dbReference type="EMBL" id="JBHRTG010000006">
    <property type="protein sequence ID" value="MFC3162953.1"/>
    <property type="molecule type" value="Genomic_DNA"/>
</dbReference>
<reference evidence="5" key="1">
    <citation type="journal article" date="2019" name="Int. J. Syst. Evol. Microbiol.">
        <title>The Global Catalogue of Microorganisms (GCM) 10K type strain sequencing project: providing services to taxonomists for standard genome sequencing and annotation.</title>
        <authorList>
            <consortium name="The Broad Institute Genomics Platform"/>
            <consortium name="The Broad Institute Genome Sequencing Center for Infectious Disease"/>
            <person name="Wu L."/>
            <person name="Ma J."/>
        </authorList>
    </citation>
    <scope>NUCLEOTIDE SEQUENCE [LARGE SCALE GENOMIC DNA]</scope>
    <source>
        <strain evidence="5">KCTC 52231</strain>
    </source>
</reference>
<feature type="signal peptide" evidence="3">
    <location>
        <begin position="1"/>
        <end position="27"/>
    </location>
</feature>
<protein>
    <submittedName>
        <fullName evidence="4">Iron transporter</fullName>
    </submittedName>
</protein>
<evidence type="ECO:0000313" key="4">
    <source>
        <dbReference type="EMBL" id="MFC3162953.1"/>
    </source>
</evidence>
<sequence length="185" mass="19762">MMRHLRRAGTSGAVAGFLLLSASAVTAAEYPIGEPQSGGGLEIAAVYLQPIEMDPPGMMRPAADSDIHLEADIHALADNPNGFAEGEWVPYLVVDYELTKVDTGEAVSGRMMPMVASDGPHYGDNLKIAGMGNYRLKLTVSPPDKDPMGHFGRHTDKETGVASWFAPVTNEYTFTFAGTGKKGSY</sequence>
<dbReference type="InterPro" id="IPR038482">
    <property type="entry name" value="Tp34-type_sf"/>
</dbReference>
<keyword evidence="5" id="KW-1185">Reference proteome</keyword>
<dbReference type="PIRSF" id="PIRSF017018">
    <property type="entry name" value="Tp34"/>
    <property type="match status" value="1"/>
</dbReference>
<dbReference type="RefSeq" id="WP_378143325.1">
    <property type="nucleotide sequence ID" value="NZ_CP059897.1"/>
</dbReference>
<keyword evidence="2 3" id="KW-0732">Signal</keyword>
<dbReference type="Pfam" id="PF10634">
    <property type="entry name" value="Iron_transport"/>
    <property type="match status" value="1"/>
</dbReference>
<comment type="similarity">
    <text evidence="1">Belongs to the UPF0423 family.</text>
</comment>